<sequence length="44" mass="4721">MSLPLSATVPFGGDDNPRQETEPPSALATPRLPAYRVVVLEGDR</sequence>
<dbReference type="Proteomes" id="UP001602287">
    <property type="component" value="Unassembled WGS sequence"/>
</dbReference>
<dbReference type="GeneID" id="95373183"/>
<comment type="caution">
    <text evidence="2">The sequence shown here is derived from an EMBL/GenBank/DDBJ whole genome shotgun (WGS) entry which is preliminary data.</text>
</comment>
<dbReference type="RefSeq" id="WP_256443313.1">
    <property type="nucleotide sequence ID" value="NZ_JBEXXF010000049.1"/>
</dbReference>
<accession>A0ABW6VQM8</accession>
<gene>
    <name evidence="2" type="ORF">ACFY3B_07960</name>
</gene>
<protein>
    <submittedName>
        <fullName evidence="2">Uncharacterized protein</fullName>
    </submittedName>
</protein>
<keyword evidence="3" id="KW-1185">Reference proteome</keyword>
<dbReference type="EMBL" id="JBIAZM010000002">
    <property type="protein sequence ID" value="MFF5199533.1"/>
    <property type="molecule type" value="Genomic_DNA"/>
</dbReference>
<name>A0ABW6VQM8_9ACTN</name>
<reference evidence="2 3" key="1">
    <citation type="submission" date="2024-10" db="EMBL/GenBank/DDBJ databases">
        <title>The Natural Products Discovery Center: Release of the First 8490 Sequenced Strains for Exploring Actinobacteria Biosynthetic Diversity.</title>
        <authorList>
            <person name="Kalkreuter E."/>
            <person name="Kautsar S.A."/>
            <person name="Yang D."/>
            <person name="Bader C.D."/>
            <person name="Teijaro C.N."/>
            <person name="Fluegel L."/>
            <person name="Davis C.M."/>
            <person name="Simpson J.R."/>
            <person name="Lauterbach L."/>
            <person name="Steele A.D."/>
            <person name="Gui C."/>
            <person name="Meng S."/>
            <person name="Li G."/>
            <person name="Viehrig K."/>
            <person name="Ye F."/>
            <person name="Su P."/>
            <person name="Kiefer A.F."/>
            <person name="Nichols A."/>
            <person name="Cepeda A.J."/>
            <person name="Yan W."/>
            <person name="Fan B."/>
            <person name="Jiang Y."/>
            <person name="Adhikari A."/>
            <person name="Zheng C.-J."/>
            <person name="Schuster L."/>
            <person name="Cowan T.M."/>
            <person name="Smanski M.J."/>
            <person name="Chevrette M.G."/>
            <person name="De Carvalho L.P.S."/>
            <person name="Shen B."/>
        </authorList>
    </citation>
    <scope>NUCLEOTIDE SEQUENCE [LARGE SCALE GENOMIC DNA]</scope>
    <source>
        <strain evidence="2 3">NPDC000140</strain>
    </source>
</reference>
<proteinExistence type="predicted"/>
<feature type="region of interest" description="Disordered" evidence="1">
    <location>
        <begin position="1"/>
        <end position="30"/>
    </location>
</feature>
<evidence type="ECO:0000256" key="1">
    <source>
        <dbReference type="SAM" id="MobiDB-lite"/>
    </source>
</evidence>
<organism evidence="2 3">
    <name type="scientific">Micromonospora parva</name>
    <dbReference type="NCBI Taxonomy" id="1464048"/>
    <lineage>
        <taxon>Bacteria</taxon>
        <taxon>Bacillati</taxon>
        <taxon>Actinomycetota</taxon>
        <taxon>Actinomycetes</taxon>
        <taxon>Micromonosporales</taxon>
        <taxon>Micromonosporaceae</taxon>
        <taxon>Micromonospora</taxon>
    </lineage>
</organism>
<evidence type="ECO:0000313" key="2">
    <source>
        <dbReference type="EMBL" id="MFF5199533.1"/>
    </source>
</evidence>
<evidence type="ECO:0000313" key="3">
    <source>
        <dbReference type="Proteomes" id="UP001602287"/>
    </source>
</evidence>